<reference evidence="1 2" key="1">
    <citation type="submission" date="2016-02" db="EMBL/GenBank/DDBJ databases">
        <title>Band-tailed pigeon sequencing and assembly.</title>
        <authorList>
            <person name="Soares A.E."/>
            <person name="Novak B.J."/>
            <person name="Rice E.S."/>
            <person name="O'Connell B."/>
            <person name="Chang D."/>
            <person name="Weber S."/>
            <person name="Shapiro B."/>
        </authorList>
    </citation>
    <scope>NUCLEOTIDE SEQUENCE [LARGE SCALE GENOMIC DNA]</scope>
    <source>
        <strain evidence="1">BTP2013</strain>
        <tissue evidence="1">Blood</tissue>
    </source>
</reference>
<protein>
    <submittedName>
        <fullName evidence="1">Uncharacterized protein</fullName>
    </submittedName>
</protein>
<proteinExistence type="predicted"/>
<name>A0A1V4IGD7_PATFA</name>
<sequence>MLATRSKFYSIVKVGLIHSVSITTKMWRMILDDGKISLTHILSCTESCGTAEQTLTHGPRPTAPVPGT</sequence>
<dbReference type="AlphaFoldDB" id="A0A1V4IGD7"/>
<evidence type="ECO:0000313" key="2">
    <source>
        <dbReference type="Proteomes" id="UP000190648"/>
    </source>
</evidence>
<dbReference type="Proteomes" id="UP000190648">
    <property type="component" value="Unassembled WGS sequence"/>
</dbReference>
<gene>
    <name evidence="1" type="ORF">AV530_000653</name>
</gene>
<keyword evidence="2" id="KW-1185">Reference proteome</keyword>
<evidence type="ECO:0000313" key="1">
    <source>
        <dbReference type="EMBL" id="OPJ58920.1"/>
    </source>
</evidence>
<comment type="caution">
    <text evidence="1">The sequence shown here is derived from an EMBL/GenBank/DDBJ whole genome shotgun (WGS) entry which is preliminary data.</text>
</comment>
<accession>A0A1V4IGD7</accession>
<organism evidence="1 2">
    <name type="scientific">Patagioenas fasciata monilis</name>
    <dbReference type="NCBI Taxonomy" id="372326"/>
    <lineage>
        <taxon>Eukaryota</taxon>
        <taxon>Metazoa</taxon>
        <taxon>Chordata</taxon>
        <taxon>Craniata</taxon>
        <taxon>Vertebrata</taxon>
        <taxon>Euteleostomi</taxon>
        <taxon>Archelosauria</taxon>
        <taxon>Archosauria</taxon>
        <taxon>Dinosauria</taxon>
        <taxon>Saurischia</taxon>
        <taxon>Theropoda</taxon>
        <taxon>Coelurosauria</taxon>
        <taxon>Aves</taxon>
        <taxon>Neognathae</taxon>
        <taxon>Neoaves</taxon>
        <taxon>Columbimorphae</taxon>
        <taxon>Columbiformes</taxon>
        <taxon>Columbidae</taxon>
        <taxon>Patagioenas</taxon>
    </lineage>
</organism>
<dbReference type="EMBL" id="LSYS01009753">
    <property type="protein sequence ID" value="OPJ58920.1"/>
    <property type="molecule type" value="Genomic_DNA"/>
</dbReference>